<evidence type="ECO:0000313" key="2">
    <source>
        <dbReference type="EnsemblMetazoa" id="AMAM016275-PA"/>
    </source>
</evidence>
<evidence type="ECO:0000256" key="1">
    <source>
        <dbReference type="SAM" id="MobiDB-lite"/>
    </source>
</evidence>
<keyword evidence="3" id="KW-1185">Reference proteome</keyword>
<sequence length="237" mass="26520">MSKMAKIVDGRVRFTLPDLLLANRLSFRHTKVLQFEHERVQLLQVSVRLDVEKLRIVRDRNLHVKHLPDGWERNFRQLGDRFRTGRQWATTTGCFRILAYVQCIEPAGKFLSVGAAHRLVPVDCDTFVVSDPEQFNDSERSSSTSATRGERLMRSEPSSSSFSILIASFTHTSMLLPASRSDTCTYSFTSGRMAFAIENTLAIAGTAGFRKARSRARTCGSAQLGSSNIRIRMACGG</sequence>
<name>A0A182SYZ5_9DIPT</name>
<dbReference type="EnsemblMetazoa" id="AMAM016275-RA">
    <property type="protein sequence ID" value="AMAM016275-PA"/>
    <property type="gene ID" value="AMAM016275"/>
</dbReference>
<dbReference type="VEuPathDB" id="VectorBase:AMAM016275"/>
<evidence type="ECO:0000313" key="3">
    <source>
        <dbReference type="Proteomes" id="UP000075901"/>
    </source>
</evidence>
<reference evidence="2" key="2">
    <citation type="submission" date="2020-05" db="UniProtKB">
        <authorList>
            <consortium name="EnsemblMetazoa"/>
        </authorList>
    </citation>
    <scope>IDENTIFICATION</scope>
    <source>
        <strain evidence="2">maculatus3</strain>
    </source>
</reference>
<feature type="region of interest" description="Disordered" evidence="1">
    <location>
        <begin position="133"/>
        <end position="155"/>
    </location>
</feature>
<dbReference type="Proteomes" id="UP000075901">
    <property type="component" value="Unassembled WGS sequence"/>
</dbReference>
<organism evidence="2 3">
    <name type="scientific">Anopheles maculatus</name>
    <dbReference type="NCBI Taxonomy" id="74869"/>
    <lineage>
        <taxon>Eukaryota</taxon>
        <taxon>Metazoa</taxon>
        <taxon>Ecdysozoa</taxon>
        <taxon>Arthropoda</taxon>
        <taxon>Hexapoda</taxon>
        <taxon>Insecta</taxon>
        <taxon>Pterygota</taxon>
        <taxon>Neoptera</taxon>
        <taxon>Endopterygota</taxon>
        <taxon>Diptera</taxon>
        <taxon>Nematocera</taxon>
        <taxon>Culicoidea</taxon>
        <taxon>Culicidae</taxon>
        <taxon>Anophelinae</taxon>
        <taxon>Anopheles</taxon>
        <taxon>Anopheles maculatus group</taxon>
    </lineage>
</organism>
<reference evidence="3" key="1">
    <citation type="submission" date="2013-09" db="EMBL/GenBank/DDBJ databases">
        <title>The Genome Sequence of Anopheles maculatus species B.</title>
        <authorList>
            <consortium name="The Broad Institute Genomics Platform"/>
            <person name="Neafsey D.E."/>
            <person name="Besansky N."/>
            <person name="Howell P."/>
            <person name="Walton C."/>
            <person name="Young S.K."/>
            <person name="Zeng Q."/>
            <person name="Gargeya S."/>
            <person name="Fitzgerald M."/>
            <person name="Haas B."/>
            <person name="Abouelleil A."/>
            <person name="Allen A.W."/>
            <person name="Alvarado L."/>
            <person name="Arachchi H.M."/>
            <person name="Berlin A.M."/>
            <person name="Chapman S.B."/>
            <person name="Gainer-Dewar J."/>
            <person name="Goldberg J."/>
            <person name="Griggs A."/>
            <person name="Gujja S."/>
            <person name="Hansen M."/>
            <person name="Howarth C."/>
            <person name="Imamovic A."/>
            <person name="Ireland A."/>
            <person name="Larimer J."/>
            <person name="McCowan C."/>
            <person name="Murphy C."/>
            <person name="Pearson M."/>
            <person name="Poon T.W."/>
            <person name="Priest M."/>
            <person name="Roberts A."/>
            <person name="Saif S."/>
            <person name="Shea T."/>
            <person name="Sisk P."/>
            <person name="Sykes S."/>
            <person name="Wortman J."/>
            <person name="Nusbaum C."/>
            <person name="Birren B."/>
        </authorList>
    </citation>
    <scope>NUCLEOTIDE SEQUENCE [LARGE SCALE GENOMIC DNA]</scope>
    <source>
        <strain evidence="3">maculatus3</strain>
    </source>
</reference>
<accession>A0A182SYZ5</accession>
<dbReference type="AlphaFoldDB" id="A0A182SYZ5"/>
<proteinExistence type="predicted"/>
<protein>
    <submittedName>
        <fullName evidence="2">Uncharacterized protein</fullName>
    </submittedName>
</protein>